<name>A0A062URP5_9PROT</name>
<proteinExistence type="predicted"/>
<feature type="transmembrane region" description="Helical" evidence="1">
    <location>
        <begin position="48"/>
        <end position="67"/>
    </location>
</feature>
<keyword evidence="3" id="KW-1185">Reference proteome</keyword>
<gene>
    <name evidence="2" type="ORF">HY30_12790</name>
</gene>
<keyword evidence="1" id="KW-0472">Membrane</keyword>
<dbReference type="STRING" id="1280947.HY30_12790"/>
<evidence type="ECO:0008006" key="4">
    <source>
        <dbReference type="Google" id="ProtNLM"/>
    </source>
</evidence>
<organism evidence="2 3">
    <name type="scientific">Hyphomonas chukchiensis</name>
    <dbReference type="NCBI Taxonomy" id="1280947"/>
    <lineage>
        <taxon>Bacteria</taxon>
        <taxon>Pseudomonadati</taxon>
        <taxon>Pseudomonadota</taxon>
        <taxon>Alphaproteobacteria</taxon>
        <taxon>Hyphomonadales</taxon>
        <taxon>Hyphomonadaceae</taxon>
        <taxon>Hyphomonas</taxon>
    </lineage>
</organism>
<comment type="caution">
    <text evidence="2">The sequence shown here is derived from an EMBL/GenBank/DDBJ whole genome shotgun (WGS) entry which is preliminary data.</text>
</comment>
<keyword evidence="1" id="KW-1133">Transmembrane helix</keyword>
<accession>A0A062URP5</accession>
<dbReference type="EMBL" id="AWFG01000011">
    <property type="protein sequence ID" value="KCZ60112.1"/>
    <property type="molecule type" value="Genomic_DNA"/>
</dbReference>
<dbReference type="PATRIC" id="fig|1280947.3.peg.888"/>
<feature type="transmembrane region" description="Helical" evidence="1">
    <location>
        <begin position="17"/>
        <end position="36"/>
    </location>
</feature>
<dbReference type="Proteomes" id="UP000027190">
    <property type="component" value="Unassembled WGS sequence"/>
</dbReference>
<dbReference type="AlphaFoldDB" id="A0A062URP5"/>
<evidence type="ECO:0000256" key="1">
    <source>
        <dbReference type="SAM" id="Phobius"/>
    </source>
</evidence>
<reference evidence="2 3" key="1">
    <citation type="journal article" date="2014" name="Antonie Van Leeuwenhoek">
        <title>Hyphomonas beringensis sp. nov. and Hyphomonas chukchiensis sp. nov., isolated from surface seawater of the Bering Sea and Chukchi Sea.</title>
        <authorList>
            <person name="Li C."/>
            <person name="Lai Q."/>
            <person name="Li G."/>
            <person name="Dong C."/>
            <person name="Wang J."/>
            <person name="Liao Y."/>
            <person name="Shao Z."/>
        </authorList>
    </citation>
    <scope>NUCLEOTIDE SEQUENCE [LARGE SCALE GENOMIC DNA]</scope>
    <source>
        <strain evidence="2 3">BH-BN04-4</strain>
    </source>
</reference>
<sequence length="192" mass="20997">MKIRHDADTLVLTEPSWVSAALVSLGGIVMITLAALDLASDVEHARLVLFLLGVGVLLVGLLGSNHLEVVFDRPADRVTLTTQPVIPVEWGFMRKRILVRNLSKFRNAYVELAYRSNAAGENGAKHYKLALASGDLPEEVLQAKRRPLQVATDESVRWIISTHASLSAQHALMLASEINGWMGVTPPPQHIP</sequence>
<evidence type="ECO:0000313" key="3">
    <source>
        <dbReference type="Proteomes" id="UP000027190"/>
    </source>
</evidence>
<dbReference type="RefSeq" id="WP_034737528.1">
    <property type="nucleotide sequence ID" value="NZ_AWFG01000011.1"/>
</dbReference>
<evidence type="ECO:0000313" key="2">
    <source>
        <dbReference type="EMBL" id="KCZ60112.1"/>
    </source>
</evidence>
<protein>
    <recommendedName>
        <fullName evidence="4">DUF304 domain-containing protein</fullName>
    </recommendedName>
</protein>
<keyword evidence="1" id="KW-0812">Transmembrane</keyword>